<dbReference type="PANTHER" id="PTHR46877:SF15">
    <property type="entry name" value="EPHRIN TYPE-B RECEPTOR 6"/>
    <property type="match status" value="1"/>
</dbReference>
<keyword evidence="6" id="KW-0862">Zinc</keyword>
<dbReference type="Pfam" id="PF01404">
    <property type="entry name" value="Ephrin_lbd"/>
    <property type="match status" value="1"/>
</dbReference>
<dbReference type="Gene3D" id="3.30.200.20">
    <property type="entry name" value="Phosphorylase Kinase, domain 1"/>
    <property type="match status" value="1"/>
</dbReference>
<evidence type="ECO:0000259" key="12">
    <source>
        <dbReference type="PROSITE" id="PS51550"/>
    </source>
</evidence>
<keyword evidence="13" id="KW-1185">Reference proteome</keyword>
<dbReference type="CTD" id="2051"/>
<dbReference type="PROSITE" id="PS51550">
    <property type="entry name" value="EPH_LBD"/>
    <property type="match status" value="1"/>
</dbReference>
<evidence type="ECO:0000256" key="8">
    <source>
        <dbReference type="ARBA" id="ARBA00023136"/>
    </source>
</evidence>
<evidence type="ECO:0000256" key="7">
    <source>
        <dbReference type="ARBA" id="ARBA00022840"/>
    </source>
</evidence>
<evidence type="ECO:0000256" key="6">
    <source>
        <dbReference type="ARBA" id="ARBA00022833"/>
    </source>
</evidence>
<dbReference type="InterPro" id="IPR013083">
    <property type="entry name" value="Znf_RING/FYVE/PHD"/>
</dbReference>
<proteinExistence type="predicted"/>
<dbReference type="GO" id="GO:0008270">
    <property type="term" value="F:zinc ion binding"/>
    <property type="evidence" value="ECO:0007669"/>
    <property type="project" value="UniProtKB-KW"/>
</dbReference>
<reference evidence="14" key="1">
    <citation type="submission" date="2025-08" db="UniProtKB">
        <authorList>
            <consortium name="RefSeq"/>
        </authorList>
    </citation>
    <scope>IDENTIFICATION</scope>
    <source>
        <tissue evidence="14">White muscle</tissue>
    </source>
</reference>
<evidence type="ECO:0000256" key="9">
    <source>
        <dbReference type="ARBA" id="ARBA00023170"/>
    </source>
</evidence>
<dbReference type="PROSITE" id="PS00791">
    <property type="entry name" value="RECEPTOR_TYR_KIN_V_2"/>
    <property type="match status" value="1"/>
</dbReference>
<dbReference type="GO" id="GO:0030425">
    <property type="term" value="C:dendrite"/>
    <property type="evidence" value="ECO:0007669"/>
    <property type="project" value="TreeGrafter"/>
</dbReference>
<keyword evidence="8" id="KW-0472">Membrane</keyword>
<dbReference type="SUPFAM" id="SSF49785">
    <property type="entry name" value="Galactose-binding domain-like"/>
    <property type="match status" value="1"/>
</dbReference>
<keyword evidence="2" id="KW-0479">Metal-binding</keyword>
<feature type="domain" description="Eph LBD" evidence="12">
    <location>
        <begin position="128"/>
        <end position="333"/>
    </location>
</feature>
<keyword evidence="5 10" id="KW-0863">Zinc-finger</keyword>
<dbReference type="SUPFAM" id="SSF57850">
    <property type="entry name" value="RING/U-box"/>
    <property type="match status" value="1"/>
</dbReference>
<accession>A0A8U0QUF1</accession>
<dbReference type="Gene3D" id="2.60.40.1770">
    <property type="entry name" value="ephrin a2 ectodomain"/>
    <property type="match status" value="1"/>
</dbReference>
<dbReference type="SMART" id="SM00615">
    <property type="entry name" value="EPH_lbd"/>
    <property type="match status" value="1"/>
</dbReference>
<dbReference type="InterPro" id="IPR001426">
    <property type="entry name" value="Tyr_kinase_rcpt_V_CS"/>
</dbReference>
<dbReference type="Gene3D" id="3.30.40.10">
    <property type="entry name" value="Zinc/RING finger domain, C3HC4 (zinc finger)"/>
    <property type="match status" value="1"/>
</dbReference>
<evidence type="ECO:0000256" key="2">
    <source>
        <dbReference type="ARBA" id="ARBA00022723"/>
    </source>
</evidence>
<dbReference type="Proteomes" id="UP000808372">
    <property type="component" value="Chromosome 5"/>
</dbReference>
<evidence type="ECO:0000313" key="13">
    <source>
        <dbReference type="Proteomes" id="UP000808372"/>
    </source>
</evidence>
<evidence type="ECO:0000256" key="5">
    <source>
        <dbReference type="ARBA" id="ARBA00022771"/>
    </source>
</evidence>
<dbReference type="GO" id="GO:0007411">
    <property type="term" value="P:axon guidance"/>
    <property type="evidence" value="ECO:0007669"/>
    <property type="project" value="TreeGrafter"/>
</dbReference>
<comment type="subcellular location">
    <subcellularLocation>
        <location evidence="1">Membrane</location>
        <topology evidence="1">Single-pass membrane protein</topology>
    </subcellularLocation>
</comment>
<dbReference type="GeneID" id="120048696"/>
<keyword evidence="4" id="KW-0547">Nucleotide-binding</keyword>
<dbReference type="PROSITE" id="PS50089">
    <property type="entry name" value="ZF_RING_2"/>
    <property type="match status" value="1"/>
</dbReference>
<gene>
    <name evidence="14" type="primary">ephb6</name>
</gene>
<keyword evidence="7" id="KW-0067">ATP-binding</keyword>
<evidence type="ECO:0000259" key="11">
    <source>
        <dbReference type="PROSITE" id="PS50089"/>
    </source>
</evidence>
<dbReference type="PANTHER" id="PTHR46877">
    <property type="entry name" value="EPH RECEPTOR A5"/>
    <property type="match status" value="1"/>
</dbReference>
<feature type="domain" description="RING-type" evidence="11">
    <location>
        <begin position="15"/>
        <end position="55"/>
    </location>
</feature>
<dbReference type="SMART" id="SM00184">
    <property type="entry name" value="RING"/>
    <property type="match status" value="1"/>
</dbReference>
<dbReference type="GO" id="GO:0005005">
    <property type="term" value="F:transmembrane-ephrin receptor activity"/>
    <property type="evidence" value="ECO:0007669"/>
    <property type="project" value="TreeGrafter"/>
</dbReference>
<evidence type="ECO:0000256" key="1">
    <source>
        <dbReference type="ARBA" id="ARBA00004167"/>
    </source>
</evidence>
<evidence type="ECO:0000256" key="3">
    <source>
        <dbReference type="ARBA" id="ARBA00022729"/>
    </source>
</evidence>
<sequence length="483" mass="53752">MASSSIVLSEEQFQCSICLDVFTEPVSIPCGHNYCKACIRGYWDSTDLCQCPMCKKTFDKRPDLFVNTFISEMAAQLKKLAPVMITPTTPGKAQTTTLAKPGEVPCDVCTGGEHNALKSCLVCLASYCETHLEPHQRVASLKKHKLIDPVENLEDRWDEVSVLDDRGRLIRTFEVCNVNQNPRLQDNWLATPFLFRFSAPRVFVTLRFSMRDCASLRSPSPSCRETLTLYYKQADSQRELERTWAAEPSSGEKDTREGWVKIDTIAADKSFTKVEPSLPHQYQPDRYRRVNIKTRSFAPLTRNGFVLAIVDSGACVSLMGVSIFYRRCPATNRYLASYLATPSGAEPTALVPVTGTCVPHSQAQGGSAPRMHCNAEGEWMVPVGGCICEEGYEPNQNGSACLVLLSPVSLTVWINMGWNCCRHSDHWPSLTERTGEEGRDGQWPCAVCVCSLGGGYGQMFYETVSTTSYINEKVFMSGSISRR</sequence>
<evidence type="ECO:0000256" key="10">
    <source>
        <dbReference type="PROSITE-ProRule" id="PRU00175"/>
    </source>
</evidence>
<dbReference type="AlphaFoldDB" id="A0A8U0QUF1"/>
<evidence type="ECO:0000313" key="14">
    <source>
        <dbReference type="RefSeq" id="XP_038850781.1"/>
    </source>
</evidence>
<evidence type="ECO:0000256" key="4">
    <source>
        <dbReference type="ARBA" id="ARBA00022741"/>
    </source>
</evidence>
<dbReference type="InterPro" id="IPR001841">
    <property type="entry name" value="Znf_RING"/>
</dbReference>
<dbReference type="GO" id="GO:0005524">
    <property type="term" value="F:ATP binding"/>
    <property type="evidence" value="ECO:0007669"/>
    <property type="project" value="UniProtKB-KW"/>
</dbReference>
<keyword evidence="3" id="KW-0732">Signal</keyword>
<dbReference type="Pfam" id="PF13445">
    <property type="entry name" value="zf-RING_UBOX"/>
    <property type="match status" value="1"/>
</dbReference>
<dbReference type="Pfam" id="PF25599">
    <property type="entry name" value="Ephrin_CRD"/>
    <property type="match status" value="1"/>
</dbReference>
<keyword evidence="9 14" id="KW-0675">Receptor</keyword>
<dbReference type="GO" id="GO:0005886">
    <property type="term" value="C:plasma membrane"/>
    <property type="evidence" value="ECO:0007669"/>
    <property type="project" value="TreeGrafter"/>
</dbReference>
<dbReference type="InterPro" id="IPR050449">
    <property type="entry name" value="Ephrin_rcpt_TKs"/>
</dbReference>
<protein>
    <submittedName>
        <fullName evidence="14">Ephrin type-B receptor 2 isoform X3</fullName>
    </submittedName>
</protein>
<dbReference type="InterPro" id="IPR008979">
    <property type="entry name" value="Galactose-bd-like_sf"/>
</dbReference>
<dbReference type="Gene3D" id="4.10.830.40">
    <property type="match status" value="1"/>
</dbReference>
<dbReference type="FunFam" id="2.60.120.260:FF:000327">
    <property type="entry name" value="EPH receptor B4"/>
    <property type="match status" value="1"/>
</dbReference>
<dbReference type="InterPro" id="IPR001090">
    <property type="entry name" value="Ephrin_rcpt_lig-bd_dom"/>
</dbReference>
<dbReference type="FunFam" id="2.60.40.1770:FF:000002">
    <property type="entry name" value="ephrin type-A receptor 2"/>
    <property type="match status" value="1"/>
</dbReference>
<dbReference type="InterPro" id="IPR027370">
    <property type="entry name" value="Znf-RING_euk"/>
</dbReference>
<dbReference type="InterPro" id="IPR017907">
    <property type="entry name" value="Znf_RING_CS"/>
</dbReference>
<name>A0A8U0QUF1_SALNM</name>
<dbReference type="RefSeq" id="XP_038850781.1">
    <property type="nucleotide sequence ID" value="XM_038994853.1"/>
</dbReference>
<organism evidence="13 14">
    <name type="scientific">Salvelinus namaycush</name>
    <name type="common">Lake trout</name>
    <name type="synonym">Salmo namaycush</name>
    <dbReference type="NCBI Taxonomy" id="8040"/>
    <lineage>
        <taxon>Eukaryota</taxon>
        <taxon>Metazoa</taxon>
        <taxon>Chordata</taxon>
        <taxon>Craniata</taxon>
        <taxon>Vertebrata</taxon>
        <taxon>Euteleostomi</taxon>
        <taxon>Actinopterygii</taxon>
        <taxon>Neopterygii</taxon>
        <taxon>Teleostei</taxon>
        <taxon>Protacanthopterygii</taxon>
        <taxon>Salmoniformes</taxon>
        <taxon>Salmonidae</taxon>
        <taxon>Salmoninae</taxon>
        <taxon>Salvelinus</taxon>
    </lineage>
</organism>
<dbReference type="PROSITE" id="PS00518">
    <property type="entry name" value="ZF_RING_1"/>
    <property type="match status" value="1"/>
</dbReference>